<comment type="caution">
    <text evidence="2">The sequence shown here is derived from an EMBL/GenBank/DDBJ whole genome shotgun (WGS) entry which is preliminary data.</text>
</comment>
<feature type="transmembrane region" description="Helical" evidence="1">
    <location>
        <begin position="54"/>
        <end position="70"/>
    </location>
</feature>
<evidence type="ECO:0008006" key="4">
    <source>
        <dbReference type="Google" id="ProtNLM"/>
    </source>
</evidence>
<keyword evidence="1" id="KW-0472">Membrane</keyword>
<gene>
    <name evidence="2" type="ORF">VJJ08_13420</name>
</gene>
<feature type="transmembrane region" description="Helical" evidence="1">
    <location>
        <begin position="20"/>
        <end position="42"/>
    </location>
</feature>
<dbReference type="Proteomes" id="UP001311730">
    <property type="component" value="Unassembled WGS sequence"/>
</dbReference>
<protein>
    <recommendedName>
        <fullName evidence="4">DoxX family protein</fullName>
    </recommendedName>
</protein>
<reference evidence="2 3" key="1">
    <citation type="submission" date="2023-12" db="EMBL/GenBank/DDBJ databases">
        <title>Genomic sequences of Capnocytophaga and Parvimonas strains.</title>
        <authorList>
            <person name="Watt R.M."/>
            <person name="Wang M."/>
            <person name="Yang T."/>
            <person name="Tong W.M."/>
        </authorList>
    </citation>
    <scope>NUCLEOTIDE SEQUENCE [LARGE SCALE GENOMIC DNA]</scope>
    <source>
        <strain evidence="2 3">CCUG 13096</strain>
    </source>
</reference>
<proteinExistence type="predicted"/>
<keyword evidence="1" id="KW-0812">Transmembrane</keyword>
<keyword evidence="3" id="KW-1185">Reference proteome</keyword>
<evidence type="ECO:0000313" key="2">
    <source>
        <dbReference type="EMBL" id="MEB3076288.1"/>
    </source>
</evidence>
<dbReference type="EMBL" id="JAYKBW010000018">
    <property type="protein sequence ID" value="MEB3076288.1"/>
    <property type="molecule type" value="Genomic_DNA"/>
</dbReference>
<sequence length="139" mass="15935">MKAFKNKEGSKPSLFYPKYILRILLCMGSFLLLHIYIVNIYYNGLSVFSLESFYIFHAVCAIVVCGLLLIPMGGNTYVGYRFVVLTFLQMLACLAFLLPPILSQPKVGEWEVLSFMFAFFVALFLEVYFAVLLLSREEK</sequence>
<feature type="transmembrane region" description="Helical" evidence="1">
    <location>
        <begin position="82"/>
        <end position="102"/>
    </location>
</feature>
<accession>A0ABU5ZC40</accession>
<evidence type="ECO:0000313" key="3">
    <source>
        <dbReference type="Proteomes" id="UP001311730"/>
    </source>
</evidence>
<keyword evidence="1" id="KW-1133">Transmembrane helix</keyword>
<feature type="transmembrane region" description="Helical" evidence="1">
    <location>
        <begin position="114"/>
        <end position="134"/>
    </location>
</feature>
<organism evidence="2 3">
    <name type="scientific">Capnocytophaga gingivalis</name>
    <dbReference type="NCBI Taxonomy" id="1017"/>
    <lineage>
        <taxon>Bacteria</taxon>
        <taxon>Pseudomonadati</taxon>
        <taxon>Bacteroidota</taxon>
        <taxon>Flavobacteriia</taxon>
        <taxon>Flavobacteriales</taxon>
        <taxon>Flavobacteriaceae</taxon>
        <taxon>Capnocytophaga</taxon>
    </lineage>
</organism>
<evidence type="ECO:0000256" key="1">
    <source>
        <dbReference type="SAM" id="Phobius"/>
    </source>
</evidence>
<dbReference type="RefSeq" id="WP_323984300.1">
    <property type="nucleotide sequence ID" value="NZ_JAYKBW010000018.1"/>
</dbReference>
<name>A0ABU5ZC40_9FLAO</name>